<dbReference type="OrthoDB" id="7471221at2"/>
<protein>
    <submittedName>
        <fullName evidence="2">DUF3618 domain-containing protein</fullName>
    </submittedName>
</protein>
<evidence type="ECO:0000313" key="2">
    <source>
        <dbReference type="EMBL" id="AZN73278.1"/>
    </source>
</evidence>
<dbReference type="RefSeq" id="WP_126012035.1">
    <property type="nucleotide sequence ID" value="NZ_CP032509.1"/>
</dbReference>
<dbReference type="Proteomes" id="UP000268192">
    <property type="component" value="Chromosome"/>
</dbReference>
<feature type="compositionally biased region" description="Low complexity" evidence="1">
    <location>
        <begin position="128"/>
        <end position="141"/>
    </location>
</feature>
<gene>
    <name evidence="2" type="ORF">D5400_20060</name>
</gene>
<feature type="compositionally biased region" description="Low complexity" evidence="1">
    <location>
        <begin position="101"/>
        <end position="116"/>
    </location>
</feature>
<sequence>MNTNSPADIERDAERVRAEIANTAEHLKAKVSPGQLMDEVVDYFKAGDANVFVGNLKRQVRDNPLALGLIGGGLAWLMMGSGTPSLSRSSNTGYRGTGRPTSTDFSSTDYDTASGSTLGGSTTGGSIVGRTGTHSSASTHSSLGVLDKASGALGASADAARRTAHDAADSASAAWGSVRDTASHGLSDAGESLSHAADRVGEAGMRMRRNVVDVLDREPLVLGAIGLAVGAAIAAMLPTTRTEEQYLGDASRKAQDRAKDLVSEGYEKAKHVADDAYSAAKEEVKSQVDTKSDDKPATSSTTSPQASNETSGPKVTSTTSSTPSPAPTSRTLSGN</sequence>
<feature type="region of interest" description="Disordered" evidence="1">
    <location>
        <begin position="272"/>
        <end position="335"/>
    </location>
</feature>
<accession>A0A3S9B8F7</accession>
<dbReference type="Pfam" id="PF12277">
    <property type="entry name" value="DUF3618"/>
    <property type="match status" value="1"/>
</dbReference>
<feature type="compositionally biased region" description="Basic and acidic residues" evidence="1">
    <location>
        <begin position="272"/>
        <end position="296"/>
    </location>
</feature>
<reference evidence="2 3" key="1">
    <citation type="submission" date="2018-09" db="EMBL/GenBank/DDBJ databases">
        <title>Marinorhizobium profundi gen. nov., sp. nov., isolated from a deep-sea sediment sample from the New Britain Trench and proposal of Marinorhizobiaceae fam. nov. in the order Rhizobiales of the class Alphaproteobacteria.</title>
        <authorList>
            <person name="Cao J."/>
        </authorList>
    </citation>
    <scope>NUCLEOTIDE SEQUENCE [LARGE SCALE GENOMIC DNA]</scope>
    <source>
        <strain evidence="2 3">WS11</strain>
    </source>
</reference>
<dbReference type="KEGG" id="abaw:D5400_20060"/>
<evidence type="ECO:0000313" key="3">
    <source>
        <dbReference type="Proteomes" id="UP000268192"/>
    </source>
</evidence>
<dbReference type="EMBL" id="CP032509">
    <property type="protein sequence ID" value="AZN73278.1"/>
    <property type="molecule type" value="Genomic_DNA"/>
</dbReference>
<feature type="region of interest" description="Disordered" evidence="1">
    <location>
        <begin position="84"/>
        <end position="141"/>
    </location>
</feature>
<feature type="compositionally biased region" description="Low complexity" evidence="1">
    <location>
        <begin position="310"/>
        <end position="335"/>
    </location>
</feature>
<organism evidence="2 3">
    <name type="scientific">Georhizobium profundi</name>
    <dbReference type="NCBI Taxonomy" id="2341112"/>
    <lineage>
        <taxon>Bacteria</taxon>
        <taxon>Pseudomonadati</taxon>
        <taxon>Pseudomonadota</taxon>
        <taxon>Alphaproteobacteria</taxon>
        <taxon>Hyphomicrobiales</taxon>
        <taxon>Rhizobiaceae</taxon>
        <taxon>Georhizobium</taxon>
    </lineage>
</organism>
<dbReference type="InterPro" id="IPR022062">
    <property type="entry name" value="DUF3618"/>
</dbReference>
<evidence type="ECO:0000256" key="1">
    <source>
        <dbReference type="SAM" id="MobiDB-lite"/>
    </source>
</evidence>
<proteinExistence type="predicted"/>
<keyword evidence="3" id="KW-1185">Reference proteome</keyword>
<feature type="compositionally biased region" description="Gly residues" evidence="1">
    <location>
        <begin position="117"/>
        <end position="127"/>
    </location>
</feature>
<dbReference type="AlphaFoldDB" id="A0A3S9B8F7"/>
<name>A0A3S9B8F7_9HYPH</name>
<feature type="compositionally biased region" description="Polar residues" evidence="1">
    <location>
        <begin position="84"/>
        <end position="94"/>
    </location>
</feature>